<keyword evidence="5" id="KW-1052">Target cell membrane</keyword>
<comment type="similarity">
    <text evidence="13">Belongs to the cationic peptide 01 (latrotoxin) family. 03 (alpha-latrotoxin) subfamily.</text>
</comment>
<keyword evidence="8" id="KW-0677">Repeat</keyword>
<evidence type="ECO:0000256" key="9">
    <source>
        <dbReference type="ARBA" id="ARBA00023028"/>
    </source>
</evidence>
<evidence type="ECO:0000256" key="2">
    <source>
        <dbReference type="ARBA" id="ARBA00004613"/>
    </source>
</evidence>
<dbReference type="GO" id="GO:0006887">
    <property type="term" value="P:exocytosis"/>
    <property type="evidence" value="ECO:0007669"/>
    <property type="project" value="UniProtKB-KW"/>
</dbReference>
<reference evidence="17 18" key="1">
    <citation type="journal article" date="2019" name="Sci. Rep.">
        <title>Orb-weaving spider Araneus ventricosus genome elucidates the spidroin gene catalogue.</title>
        <authorList>
            <person name="Kono N."/>
            <person name="Nakamura H."/>
            <person name="Ohtoshi R."/>
            <person name="Moran D.A.P."/>
            <person name="Shinohara A."/>
            <person name="Yoshida Y."/>
            <person name="Fujiwara M."/>
            <person name="Mori M."/>
            <person name="Tomita M."/>
            <person name="Arakawa K."/>
        </authorList>
    </citation>
    <scope>NUCLEOTIDE SEQUENCE [LARGE SCALE GENOMIC DNA]</scope>
</reference>
<evidence type="ECO:0000256" key="11">
    <source>
        <dbReference type="ARBA" id="ARBA00023136"/>
    </source>
</evidence>
<keyword evidence="11" id="KW-0472">Membrane</keyword>
<dbReference type="PROSITE" id="PS50088">
    <property type="entry name" value="ANK_REPEAT"/>
    <property type="match status" value="1"/>
</dbReference>
<dbReference type="SUPFAM" id="SSF48403">
    <property type="entry name" value="Ankyrin repeat"/>
    <property type="match status" value="1"/>
</dbReference>
<dbReference type="InterPro" id="IPR036770">
    <property type="entry name" value="Ankyrin_rpt-contain_sf"/>
</dbReference>
<evidence type="ECO:0000256" key="7">
    <source>
        <dbReference type="ARBA" id="ARBA00022699"/>
    </source>
</evidence>
<dbReference type="Gene3D" id="1.25.40.20">
    <property type="entry name" value="Ankyrin repeat-containing domain"/>
    <property type="match status" value="1"/>
</dbReference>
<keyword evidence="18" id="KW-1185">Reference proteome</keyword>
<dbReference type="Pfam" id="PF12796">
    <property type="entry name" value="Ank_2"/>
    <property type="match status" value="1"/>
</dbReference>
<name>A0A4Y2KAX8_ARAVE</name>
<protein>
    <recommendedName>
        <fullName evidence="15">Alpha-latrotoxin</fullName>
    </recommendedName>
</protein>
<evidence type="ECO:0000256" key="5">
    <source>
        <dbReference type="ARBA" id="ARBA00022537"/>
    </source>
</evidence>
<comment type="caution">
    <text evidence="17">The sequence shown here is derived from an EMBL/GenBank/DDBJ whole genome shotgun (WGS) entry which is preliminary data.</text>
</comment>
<dbReference type="GO" id="GO:0090729">
    <property type="term" value="F:toxin activity"/>
    <property type="evidence" value="ECO:0007669"/>
    <property type="project" value="UniProtKB-KW"/>
</dbReference>
<comment type="subcellular location">
    <subcellularLocation>
        <location evidence="2">Secreted</location>
    </subcellularLocation>
    <subcellularLocation>
        <location evidence="1">Target cell membrane</location>
    </subcellularLocation>
</comment>
<gene>
    <name evidence="17" type="ORF">AVEN_204390_1</name>
</gene>
<accession>A0A4Y2KAX8</accession>
<keyword evidence="10 16" id="KW-0040">ANK repeat</keyword>
<keyword evidence="9" id="KW-0638">Presynaptic neurotoxin</keyword>
<dbReference type="OrthoDB" id="6436694at2759"/>
<keyword evidence="3" id="KW-0268">Exocytosis</keyword>
<comment type="subunit">
    <text evidence="14">Homotetramer in membranes.</text>
</comment>
<evidence type="ECO:0000256" key="1">
    <source>
        <dbReference type="ARBA" id="ARBA00004175"/>
    </source>
</evidence>
<dbReference type="GO" id="GO:0005737">
    <property type="term" value="C:cytoplasm"/>
    <property type="evidence" value="ECO:0007669"/>
    <property type="project" value="TreeGrafter"/>
</dbReference>
<dbReference type="InterPro" id="IPR002110">
    <property type="entry name" value="Ankyrin_rpt"/>
</dbReference>
<feature type="repeat" description="ANK" evidence="16">
    <location>
        <begin position="784"/>
        <end position="816"/>
    </location>
</feature>
<evidence type="ECO:0000256" key="8">
    <source>
        <dbReference type="ARBA" id="ARBA00022737"/>
    </source>
</evidence>
<sequence length="818" mass="94866">MTDLLGILVDKWQRRYSDKELDDILSQSYKELKLRKVSLTREMQFFVEIKILDLRFFHISTTRRSETGNSWEEIKKRIEMVVRYIRSIKTDYWDRDPDEKFILIAEFIAKNIHVLKFLLKSTYDRLPWEEIEFCLVIFIRCSKNPSEPNLVYNCVLNKKKMLLHLFNFSIVLSTQHDEFKNSNVILLSKSLNLPRDNVIDEITEKNSEFRELYDDYGKVRDFCSLEVIKSYAELIHISDDTEKRKHLLVSRVLQIMGEHLKNTLESPKLSTRTANALLSPLSFKTREIITNLRDALSHDDGLFIRAEIEKKTYLLKNLQTDISKIQVMITKMLYTMRIEAMKYFMKKIRLFQSFKDINEFYGPFQTSVHSHIEEIKKAGFNTSFKGDFQRLEELIFCLQKNLNDQTLSERILFLEIFDLLQEEKSGFEDLQHKLFLNSFVRSYVYDLSQKQSECGRYLIPALVDSSAGLEIPELPLEIIARVKKLVRELLLSVSSRIVPSRNLEVNDILWNISEFVNFQMGTVKWMDEFRETISENKIKINYTLSENLLTLKLSQLKEALTDFDLKDRTSIADFSAFEGNKELRAVTEMLVLDILGVLQKSCSLNQFFLDSDYLVLAGKNLRNHLAHGNTLIDVCLEESSAQILVNAKKLLTEVFSEDKKLDTVTKCDCVKLETTIEHDLRIISNQLKLFVALGEGNVKDAEECVSGGADVYGKDSNLWTCLHFAGKAPDCAALKWILRNDLDIDSKDRNDQTVLYIAAKFDNIQVVRYLVKQTHMSLDTMDANGKTPLHVAAENHSNEVVKYISNLSISAREKDCLG</sequence>
<dbReference type="SMART" id="SM00248">
    <property type="entry name" value="ANK"/>
    <property type="match status" value="3"/>
</dbReference>
<dbReference type="PROSITE" id="PS50297">
    <property type="entry name" value="ANK_REP_REGION"/>
    <property type="match status" value="1"/>
</dbReference>
<keyword evidence="6" id="KW-0800">Toxin</keyword>
<evidence type="ECO:0000256" key="10">
    <source>
        <dbReference type="ARBA" id="ARBA00023043"/>
    </source>
</evidence>
<evidence type="ECO:0000256" key="4">
    <source>
        <dbReference type="ARBA" id="ARBA00022525"/>
    </source>
</evidence>
<dbReference type="GO" id="GO:0005576">
    <property type="term" value="C:extracellular region"/>
    <property type="evidence" value="ECO:0007669"/>
    <property type="project" value="UniProtKB-SubCell"/>
</dbReference>
<evidence type="ECO:0000256" key="12">
    <source>
        <dbReference type="ARBA" id="ARBA00023298"/>
    </source>
</evidence>
<dbReference type="Proteomes" id="UP000499080">
    <property type="component" value="Unassembled WGS sequence"/>
</dbReference>
<dbReference type="PANTHER" id="PTHR24198:SF165">
    <property type="entry name" value="ANKYRIN REPEAT-CONTAINING PROTEIN-RELATED"/>
    <property type="match status" value="1"/>
</dbReference>
<evidence type="ECO:0000313" key="18">
    <source>
        <dbReference type="Proteomes" id="UP000499080"/>
    </source>
</evidence>
<dbReference type="EMBL" id="BGPR01004454">
    <property type="protein sequence ID" value="GBM99863.1"/>
    <property type="molecule type" value="Genomic_DNA"/>
</dbReference>
<dbReference type="GO" id="GO:0044218">
    <property type="term" value="C:other organism cell membrane"/>
    <property type="evidence" value="ECO:0007669"/>
    <property type="project" value="UniProtKB-KW"/>
</dbReference>
<keyword evidence="7" id="KW-0528">Neurotoxin</keyword>
<evidence type="ECO:0000256" key="14">
    <source>
        <dbReference type="ARBA" id="ARBA00049715"/>
    </source>
</evidence>
<organism evidence="17 18">
    <name type="scientific">Araneus ventricosus</name>
    <name type="common">Orbweaver spider</name>
    <name type="synonym">Epeira ventricosa</name>
    <dbReference type="NCBI Taxonomy" id="182803"/>
    <lineage>
        <taxon>Eukaryota</taxon>
        <taxon>Metazoa</taxon>
        <taxon>Ecdysozoa</taxon>
        <taxon>Arthropoda</taxon>
        <taxon>Chelicerata</taxon>
        <taxon>Arachnida</taxon>
        <taxon>Araneae</taxon>
        <taxon>Araneomorphae</taxon>
        <taxon>Entelegynae</taxon>
        <taxon>Araneoidea</taxon>
        <taxon>Araneidae</taxon>
        <taxon>Araneus</taxon>
    </lineage>
</organism>
<evidence type="ECO:0000313" key="17">
    <source>
        <dbReference type="EMBL" id="GBM99863.1"/>
    </source>
</evidence>
<evidence type="ECO:0000256" key="3">
    <source>
        <dbReference type="ARBA" id="ARBA00022483"/>
    </source>
</evidence>
<keyword evidence="4" id="KW-0964">Secreted</keyword>
<dbReference type="PANTHER" id="PTHR24198">
    <property type="entry name" value="ANKYRIN REPEAT AND PROTEIN KINASE DOMAIN-CONTAINING PROTEIN"/>
    <property type="match status" value="1"/>
</dbReference>
<evidence type="ECO:0000256" key="16">
    <source>
        <dbReference type="PROSITE-ProRule" id="PRU00023"/>
    </source>
</evidence>
<evidence type="ECO:0000256" key="15">
    <source>
        <dbReference type="ARBA" id="ARBA00049811"/>
    </source>
</evidence>
<evidence type="ECO:0000256" key="6">
    <source>
        <dbReference type="ARBA" id="ARBA00022656"/>
    </source>
</evidence>
<dbReference type="AlphaFoldDB" id="A0A4Y2KAX8"/>
<proteinExistence type="inferred from homology"/>
<evidence type="ECO:0000256" key="13">
    <source>
        <dbReference type="ARBA" id="ARBA00049657"/>
    </source>
</evidence>
<dbReference type="GO" id="GO:0044231">
    <property type="term" value="C:host cell presynaptic membrane"/>
    <property type="evidence" value="ECO:0007669"/>
    <property type="project" value="UniProtKB-KW"/>
</dbReference>
<keyword evidence="12" id="KW-1053">Target membrane</keyword>